<comment type="subcellular location">
    <subcellularLocation>
        <location evidence="2">Cell membrane</location>
    </subcellularLocation>
    <subcellularLocation>
        <location evidence="1">Membrane</location>
        <topology evidence="1">Multi-pass membrane protein</topology>
    </subcellularLocation>
</comment>
<dbReference type="InterPro" id="IPR036719">
    <property type="entry name" value="Neuro-gated_channel_TM_sf"/>
</dbReference>
<evidence type="ECO:0000256" key="7">
    <source>
        <dbReference type="ARBA" id="ARBA00022989"/>
    </source>
</evidence>
<evidence type="ECO:0000313" key="15">
    <source>
        <dbReference type="EMBL" id="PIO72355.1"/>
    </source>
</evidence>
<gene>
    <name evidence="15" type="ORF">TELCIR_05724</name>
</gene>
<dbReference type="Pfam" id="PF02932">
    <property type="entry name" value="Neur_chan_memb"/>
    <property type="match status" value="1"/>
</dbReference>
<evidence type="ECO:0000256" key="1">
    <source>
        <dbReference type="ARBA" id="ARBA00004141"/>
    </source>
</evidence>
<feature type="region of interest" description="Disordered" evidence="12">
    <location>
        <begin position="60"/>
        <end position="131"/>
    </location>
</feature>
<feature type="transmembrane region" description="Helical" evidence="11">
    <location>
        <begin position="528"/>
        <end position="547"/>
    </location>
</feature>
<dbReference type="InterPro" id="IPR006201">
    <property type="entry name" value="Neur_channel"/>
</dbReference>
<dbReference type="CDD" id="cd18993">
    <property type="entry name" value="LGIC_ECD_GluCl"/>
    <property type="match status" value="1"/>
</dbReference>
<evidence type="ECO:0000259" key="14">
    <source>
        <dbReference type="Pfam" id="PF02932"/>
    </source>
</evidence>
<dbReference type="GO" id="GO:0005230">
    <property type="term" value="F:extracellular ligand-gated monoatomic ion channel activity"/>
    <property type="evidence" value="ECO:0007669"/>
    <property type="project" value="InterPro"/>
</dbReference>
<evidence type="ECO:0000256" key="5">
    <source>
        <dbReference type="ARBA" id="ARBA00022692"/>
    </source>
</evidence>
<dbReference type="FunFam" id="2.70.170.10:FF:000038">
    <property type="entry name" value="Glutamate-gated chloride channel alpha"/>
    <property type="match status" value="1"/>
</dbReference>
<feature type="transmembrane region" description="Helical" evidence="11">
    <location>
        <begin position="436"/>
        <end position="457"/>
    </location>
</feature>
<keyword evidence="16" id="KW-1185">Reference proteome</keyword>
<evidence type="ECO:0000256" key="9">
    <source>
        <dbReference type="ARBA" id="ARBA00023136"/>
    </source>
</evidence>
<dbReference type="InterPro" id="IPR044721">
    <property type="entry name" value="GluCl_TM"/>
</dbReference>
<comment type="similarity">
    <text evidence="11">Belongs to the ligand-gated ion channel (TC 1.A.9) family.</text>
</comment>
<keyword evidence="4" id="KW-1003">Cell membrane</keyword>
<keyword evidence="7 11" id="KW-1133">Transmembrane helix</keyword>
<dbReference type="Proteomes" id="UP000230423">
    <property type="component" value="Unassembled WGS sequence"/>
</dbReference>
<evidence type="ECO:0000256" key="4">
    <source>
        <dbReference type="ARBA" id="ARBA00022475"/>
    </source>
</evidence>
<dbReference type="Gene3D" id="2.70.170.10">
    <property type="entry name" value="Neurotransmitter-gated ion-channel ligand-binding domain"/>
    <property type="match status" value="1"/>
</dbReference>
<keyword evidence="9 11" id="KW-0472">Membrane</keyword>
<dbReference type="SUPFAM" id="SSF90112">
    <property type="entry name" value="Neurotransmitter-gated ion-channel transmembrane pore"/>
    <property type="match status" value="1"/>
</dbReference>
<evidence type="ECO:0000313" key="16">
    <source>
        <dbReference type="Proteomes" id="UP000230423"/>
    </source>
</evidence>
<keyword evidence="3 11" id="KW-0813">Transport</keyword>
<proteinExistence type="inferred from homology"/>
<accession>A0A2G9UQ41</accession>
<protein>
    <submittedName>
        <fullName evidence="15">Cation transporter family protein</fullName>
    </submittedName>
</protein>
<evidence type="ECO:0000256" key="6">
    <source>
        <dbReference type="ARBA" id="ARBA00022729"/>
    </source>
</evidence>
<feature type="compositionally biased region" description="Polar residues" evidence="12">
    <location>
        <begin position="115"/>
        <end position="131"/>
    </location>
</feature>
<feature type="compositionally biased region" description="Acidic residues" evidence="12">
    <location>
        <begin position="90"/>
        <end position="99"/>
    </location>
</feature>
<feature type="transmembrane region" description="Helical" evidence="11">
    <location>
        <begin position="371"/>
        <end position="395"/>
    </location>
</feature>
<dbReference type="NCBIfam" id="TIGR00860">
    <property type="entry name" value="LIC"/>
    <property type="match status" value="1"/>
</dbReference>
<dbReference type="InterPro" id="IPR006029">
    <property type="entry name" value="Neurotrans-gated_channel_TM"/>
</dbReference>
<feature type="domain" description="Neurotransmitter-gated ion-channel ligand-binding" evidence="13">
    <location>
        <begin position="159"/>
        <end position="370"/>
    </location>
</feature>
<dbReference type="GO" id="GO:0004888">
    <property type="term" value="F:transmembrane signaling receptor activity"/>
    <property type="evidence" value="ECO:0007669"/>
    <property type="project" value="InterPro"/>
</dbReference>
<dbReference type="GO" id="GO:0005886">
    <property type="term" value="C:plasma membrane"/>
    <property type="evidence" value="ECO:0007669"/>
    <property type="project" value="UniProtKB-SubCell"/>
</dbReference>
<dbReference type="Pfam" id="PF02931">
    <property type="entry name" value="Neur_chan_LBD"/>
    <property type="match status" value="1"/>
</dbReference>
<dbReference type="InterPro" id="IPR036734">
    <property type="entry name" value="Neur_chan_lig-bd_sf"/>
</dbReference>
<comment type="caution">
    <text evidence="11">Lacks conserved residue(s) required for the propagation of feature annotation.</text>
</comment>
<keyword evidence="5 11" id="KW-0812">Transmembrane</keyword>
<dbReference type="Gene3D" id="1.20.58.390">
    <property type="entry name" value="Neurotransmitter-gated ion-channel transmembrane domain"/>
    <property type="match status" value="1"/>
</dbReference>
<evidence type="ECO:0000256" key="2">
    <source>
        <dbReference type="ARBA" id="ARBA00004236"/>
    </source>
</evidence>
<keyword evidence="6" id="KW-0732">Signal</keyword>
<sequence>MPINPITPIFIVHSVDESFEKPPKNLNRLRAGKGSYGTANIPIASLANLGNVLNDYGKDASGDVAADEEPSSHTVEDETTSRSSTSFETPDTDDLDEILAGDLDSAEYPPHPSWSDYSSTRNGPEAESTYTQTSIEDIARIKIEPPKPIANPQSSDTVILERLLSRGYDWRVRPPAKQGTIHSGPVVVTVNMLIRSISKIDNVNMEYSVQLTFRESWLDERLKYGVSTDNLPEFLILTAGQQIWMPDSFFQNEKQAYKHMIDKPNVLIRVHKDGTILYSVRISLVLSCPMHLQFYPMDVQQCFIDLASYAYTTKDIDYVWKIDEPVQLKQGLSSSLPSFQLNNVSTTYCTSITNTGTYSCLRTVLQLRRQFSYYLLQLYIPSCMLVIVSWVSFWIDRTAVPARVTLGVTTLLTMTTQSSGINAKLPPVAYIKAIDVWIGACLTFIFGALLEFAWVTYIANRTEGRRKEVKSKMLLVRENDEVWVPRIIRDQEFEKSKVLNNRINPQRPFYRWLARTIDWHDKAKRADLVSRLLFPLLFVSFNVAYWIHYAQYQTPT</sequence>
<evidence type="ECO:0000256" key="12">
    <source>
        <dbReference type="SAM" id="MobiDB-lite"/>
    </source>
</evidence>
<keyword evidence="8 11" id="KW-0406">Ion transport</keyword>
<dbReference type="PROSITE" id="PS00236">
    <property type="entry name" value="NEUROTR_ION_CHANNEL"/>
    <property type="match status" value="1"/>
</dbReference>
<dbReference type="FunFam" id="1.20.58.390:FF:000084">
    <property type="entry name" value="Glutamate-gated chloride channel subunit beta"/>
    <property type="match status" value="1"/>
</dbReference>
<dbReference type="InterPro" id="IPR018000">
    <property type="entry name" value="Neurotransmitter_ion_chnl_CS"/>
</dbReference>
<dbReference type="InterPro" id="IPR006202">
    <property type="entry name" value="Neur_chan_lig-bd"/>
</dbReference>
<evidence type="ECO:0000259" key="13">
    <source>
        <dbReference type="Pfam" id="PF02931"/>
    </source>
</evidence>
<dbReference type="CDD" id="cd19062">
    <property type="entry name" value="LGIC_TM_GluCl"/>
    <property type="match status" value="1"/>
</dbReference>
<dbReference type="SUPFAM" id="SSF63712">
    <property type="entry name" value="Nicotinic receptor ligand binding domain-like"/>
    <property type="match status" value="1"/>
</dbReference>
<dbReference type="AlphaFoldDB" id="A0A2G9UQ41"/>
<keyword evidence="10 11" id="KW-0407">Ion channel</keyword>
<dbReference type="PRINTS" id="PR00252">
    <property type="entry name" value="NRIONCHANNEL"/>
</dbReference>
<evidence type="ECO:0000256" key="3">
    <source>
        <dbReference type="ARBA" id="ARBA00022448"/>
    </source>
</evidence>
<evidence type="ECO:0000256" key="8">
    <source>
        <dbReference type="ARBA" id="ARBA00023065"/>
    </source>
</evidence>
<evidence type="ECO:0000256" key="11">
    <source>
        <dbReference type="RuleBase" id="RU000687"/>
    </source>
</evidence>
<dbReference type="PANTHER" id="PTHR18945">
    <property type="entry name" value="NEUROTRANSMITTER GATED ION CHANNEL"/>
    <property type="match status" value="1"/>
</dbReference>
<organism evidence="15 16">
    <name type="scientific">Teladorsagia circumcincta</name>
    <name type="common">Brown stomach worm</name>
    <name type="synonym">Ostertagia circumcincta</name>
    <dbReference type="NCBI Taxonomy" id="45464"/>
    <lineage>
        <taxon>Eukaryota</taxon>
        <taxon>Metazoa</taxon>
        <taxon>Ecdysozoa</taxon>
        <taxon>Nematoda</taxon>
        <taxon>Chromadorea</taxon>
        <taxon>Rhabditida</taxon>
        <taxon>Rhabditina</taxon>
        <taxon>Rhabditomorpha</taxon>
        <taxon>Strongyloidea</taxon>
        <taxon>Trichostrongylidae</taxon>
        <taxon>Teladorsagia</taxon>
    </lineage>
</organism>
<dbReference type="PRINTS" id="PR00253">
    <property type="entry name" value="GABAARECEPTR"/>
</dbReference>
<feature type="compositionally biased region" description="Basic and acidic residues" evidence="12">
    <location>
        <begin position="70"/>
        <end position="80"/>
    </location>
</feature>
<dbReference type="InterPro" id="IPR006028">
    <property type="entry name" value="GABAA/Glycine_rcpt"/>
</dbReference>
<dbReference type="EMBL" id="KZ345702">
    <property type="protein sequence ID" value="PIO72355.1"/>
    <property type="molecule type" value="Genomic_DNA"/>
</dbReference>
<dbReference type="OrthoDB" id="442503at2759"/>
<feature type="domain" description="Neurotransmitter-gated ion-channel transmembrane" evidence="14">
    <location>
        <begin position="378"/>
        <end position="468"/>
    </location>
</feature>
<reference evidence="15 16" key="1">
    <citation type="submission" date="2015-09" db="EMBL/GenBank/DDBJ databases">
        <title>Draft genome of the parasitic nematode Teladorsagia circumcincta isolate WARC Sus (inbred).</title>
        <authorList>
            <person name="Mitreva M."/>
        </authorList>
    </citation>
    <scope>NUCLEOTIDE SEQUENCE [LARGE SCALE GENOMIC DNA]</scope>
    <source>
        <strain evidence="15 16">S</strain>
    </source>
</reference>
<evidence type="ECO:0000256" key="10">
    <source>
        <dbReference type="ARBA" id="ARBA00023303"/>
    </source>
</evidence>
<dbReference type="InterPro" id="IPR038050">
    <property type="entry name" value="Neuro_actylchol_rec"/>
</dbReference>
<name>A0A2G9UQ41_TELCI</name>